<keyword evidence="1" id="KW-0175">Coiled coil</keyword>
<organism evidence="2">
    <name type="scientific">uncultured prokaryote</name>
    <dbReference type="NCBI Taxonomy" id="198431"/>
    <lineage>
        <taxon>unclassified sequences</taxon>
        <taxon>environmental samples</taxon>
    </lineage>
</organism>
<geneLocation type="plasmid" evidence="2">
    <name>pRGFK0934</name>
</geneLocation>
<reference evidence="2" key="1">
    <citation type="submission" date="2015-06" db="EMBL/GenBank/DDBJ databases">
        <authorList>
            <person name="Joergensen T."/>
        </authorList>
    </citation>
    <scope>NUCLEOTIDE SEQUENCE</scope>
    <source>
        <plasmid evidence="2">pRGFK0934</plasmid>
    </source>
</reference>
<evidence type="ECO:0000313" key="2">
    <source>
        <dbReference type="EMBL" id="CRY96123.1"/>
    </source>
</evidence>
<name>A0A0H5Q2K7_9ZZZZ</name>
<reference evidence="2" key="2">
    <citation type="submission" date="2015-07" db="EMBL/GenBank/DDBJ databases">
        <title>Plasmids, circular viruses and viroids from rat gut.</title>
        <authorList>
            <person name="Jorgensen T.J."/>
            <person name="Hansen M.A."/>
            <person name="Xu Z."/>
            <person name="Tabak M.A."/>
            <person name="Sorensen S.J."/>
            <person name="Hansen L.H."/>
        </authorList>
    </citation>
    <scope>NUCLEOTIDE SEQUENCE</scope>
    <source>
        <plasmid evidence="2">pRGFK0934</plasmid>
    </source>
</reference>
<feature type="coiled-coil region" evidence="1">
    <location>
        <begin position="48"/>
        <end position="82"/>
    </location>
</feature>
<protein>
    <submittedName>
        <fullName evidence="2">Uncharacterized protein</fullName>
    </submittedName>
</protein>
<proteinExistence type="predicted"/>
<dbReference type="EMBL" id="LN853533">
    <property type="protein sequence ID" value="CRY96123.1"/>
    <property type="molecule type" value="Genomic_DNA"/>
</dbReference>
<dbReference type="SUPFAM" id="SSF58113">
    <property type="entry name" value="Apolipoprotein A-I"/>
    <property type="match status" value="1"/>
</dbReference>
<accession>A0A0H5Q2K7</accession>
<sequence length="106" mass="11757">MDKLTALERELLRSVSDLLTGTEQEIAALKRSLADYDSSGMHVIAQRLSEIERVQSSLHQRMSALEQQSEQVSQQLAEALDGFASRLSGYEGGMRSLSEALNRFGK</sequence>
<evidence type="ECO:0000256" key="1">
    <source>
        <dbReference type="SAM" id="Coils"/>
    </source>
</evidence>
<dbReference type="AlphaFoldDB" id="A0A0H5Q2K7"/>
<keyword evidence="2" id="KW-0614">Plasmid</keyword>